<keyword evidence="1" id="KW-0472">Membrane</keyword>
<name>A0A4P7NHM0_PYROR</name>
<sequence>MPPPPPPPPKPPMPMPLPCIPMPCGPKSPFMYIDGSMPGMPVGVKWAITRIEAIRHVRGTLATLGIRPLVTLLCFFFSLVSLRCFIAGFLGFGSLLFLAIPILVGLLRDSIFLEIDIRTMRRHGTDSLLSASPAGGLSPDPASSGTGATAACSVTCKASAPAPGFASTGVGGADSPASLGFEASRFFSSVLTKTLIVVRKDFIGLQSSAESGECSQTGHDVGSVAWPVCRTAGQFCLQNDGLAVPARPWGANLQFSQIAWSQHGSFTALIASLLQMAQRSLMGISSWVRELQTDMSVG</sequence>
<keyword evidence="1" id="KW-1133">Transmembrane helix</keyword>
<evidence type="ECO:0000313" key="2">
    <source>
        <dbReference type="EMBL" id="QBZ61485.1"/>
    </source>
</evidence>
<proteinExistence type="predicted"/>
<evidence type="ECO:0000313" key="3">
    <source>
        <dbReference type="Proteomes" id="UP000294847"/>
    </source>
</evidence>
<protein>
    <submittedName>
        <fullName evidence="2">Uncharacterized protein</fullName>
    </submittedName>
</protein>
<dbReference type="AlphaFoldDB" id="A0A4P7NHM0"/>
<dbReference type="Proteomes" id="UP000294847">
    <property type="component" value="Chromosome 4"/>
</dbReference>
<keyword evidence="1" id="KW-0812">Transmembrane</keyword>
<reference evidence="2 3" key="1">
    <citation type="journal article" date="2019" name="Mol. Biol. Evol.">
        <title>Blast fungal genomes show frequent chromosomal changes, gene gains and losses, and effector gene turnover.</title>
        <authorList>
            <person name="Gomez Luciano L.B."/>
            <person name="Jason Tsai I."/>
            <person name="Chuma I."/>
            <person name="Tosa Y."/>
            <person name="Chen Y.H."/>
            <person name="Li J.Y."/>
            <person name="Li M.Y."/>
            <person name="Jade Lu M.Y."/>
            <person name="Nakayashiki H."/>
            <person name="Li W.H."/>
        </authorList>
    </citation>
    <scope>NUCLEOTIDE SEQUENCE [LARGE SCALE GENOMIC DNA]</scope>
    <source>
        <strain evidence="2">MZ5-1-6</strain>
    </source>
</reference>
<organism evidence="2 3">
    <name type="scientific">Pyricularia oryzae</name>
    <name type="common">Rice blast fungus</name>
    <name type="synonym">Magnaporthe oryzae</name>
    <dbReference type="NCBI Taxonomy" id="318829"/>
    <lineage>
        <taxon>Eukaryota</taxon>
        <taxon>Fungi</taxon>
        <taxon>Dikarya</taxon>
        <taxon>Ascomycota</taxon>
        <taxon>Pezizomycotina</taxon>
        <taxon>Sordariomycetes</taxon>
        <taxon>Sordariomycetidae</taxon>
        <taxon>Magnaporthales</taxon>
        <taxon>Pyriculariaceae</taxon>
        <taxon>Pyricularia</taxon>
    </lineage>
</organism>
<evidence type="ECO:0000256" key="1">
    <source>
        <dbReference type="SAM" id="Phobius"/>
    </source>
</evidence>
<accession>A0A4P7NHM0</accession>
<dbReference type="EMBL" id="CP034207">
    <property type="protein sequence ID" value="QBZ61485.1"/>
    <property type="molecule type" value="Genomic_DNA"/>
</dbReference>
<feature type="transmembrane region" description="Helical" evidence="1">
    <location>
        <begin position="85"/>
        <end position="107"/>
    </location>
</feature>
<gene>
    <name evidence="2" type="ORF">PoMZ_08434</name>
</gene>
<feature type="transmembrane region" description="Helical" evidence="1">
    <location>
        <begin position="60"/>
        <end position="79"/>
    </location>
</feature>